<sequence>MVNYQQPYCSSLVWQKADKFLLEVYQLTASFPKEELYGVTSQFRRAALSVVLNVVEGKARGSQKEFLRFLFIARASLSECAYLLEFSFKVGYINQEAYNKLEFSRRNTSYFLQQAINGITNPKELPNKL</sequence>
<dbReference type="GO" id="GO:0005840">
    <property type="term" value="C:ribosome"/>
    <property type="evidence" value="ECO:0007669"/>
    <property type="project" value="UniProtKB-KW"/>
</dbReference>
<dbReference type="InterPro" id="IPR012657">
    <property type="entry name" value="23S_rRNA-intervening_sequence"/>
</dbReference>
<evidence type="ECO:0000313" key="2">
    <source>
        <dbReference type="Proteomes" id="UP000034154"/>
    </source>
</evidence>
<keyword evidence="1" id="KW-0689">Ribosomal protein</keyword>
<dbReference type="Proteomes" id="UP000034154">
    <property type="component" value="Unassembled WGS sequence"/>
</dbReference>
<dbReference type="Gene3D" id="1.20.1440.60">
    <property type="entry name" value="23S rRNA-intervening sequence"/>
    <property type="match status" value="1"/>
</dbReference>
<reference evidence="1 2" key="1">
    <citation type="journal article" date="2015" name="Nature">
        <title>rRNA introns, odd ribosomes, and small enigmatic genomes across a large radiation of phyla.</title>
        <authorList>
            <person name="Brown C.T."/>
            <person name="Hug L.A."/>
            <person name="Thomas B.C."/>
            <person name="Sharon I."/>
            <person name="Castelle C.J."/>
            <person name="Singh A."/>
            <person name="Wilkins M.J."/>
            <person name="Williams K.H."/>
            <person name="Banfield J.F."/>
        </authorList>
    </citation>
    <scope>NUCLEOTIDE SEQUENCE [LARGE SCALE GENOMIC DNA]</scope>
</reference>
<keyword evidence="1" id="KW-0687">Ribonucleoprotein</keyword>
<dbReference type="NCBIfam" id="TIGR02436">
    <property type="entry name" value="four helix bundle protein"/>
    <property type="match status" value="1"/>
</dbReference>
<protein>
    <submittedName>
        <fullName evidence="1">S23 ribosomal protein</fullName>
    </submittedName>
</protein>
<dbReference type="PANTHER" id="PTHR38471:SF2">
    <property type="entry name" value="FOUR HELIX BUNDLE PROTEIN"/>
    <property type="match status" value="1"/>
</dbReference>
<dbReference type="Pfam" id="PF05635">
    <property type="entry name" value="23S_rRNA_IVP"/>
    <property type="match status" value="1"/>
</dbReference>
<dbReference type="InterPro" id="IPR036583">
    <property type="entry name" value="23S_rRNA_IVS_sf"/>
</dbReference>
<gene>
    <name evidence="1" type="ORF">UW63_C0011G0010</name>
</gene>
<name>A0A0G1MI93_9BACT</name>
<comment type="caution">
    <text evidence="1">The sequence shown here is derived from an EMBL/GenBank/DDBJ whole genome shotgun (WGS) entry which is preliminary data.</text>
</comment>
<dbReference type="PANTHER" id="PTHR38471">
    <property type="entry name" value="FOUR HELIX BUNDLE PROTEIN"/>
    <property type="match status" value="1"/>
</dbReference>
<dbReference type="EMBL" id="LCJB01000011">
    <property type="protein sequence ID" value="KKT71679.1"/>
    <property type="molecule type" value="Genomic_DNA"/>
</dbReference>
<accession>A0A0G1MI93</accession>
<organism evidence="1 2">
    <name type="scientific">Candidatus Uhrbacteria bacterium GW2011_GWF2_44_350</name>
    <dbReference type="NCBI Taxonomy" id="1619000"/>
    <lineage>
        <taxon>Bacteria</taxon>
        <taxon>Candidatus Uhriibacteriota</taxon>
    </lineage>
</organism>
<dbReference type="SUPFAM" id="SSF158446">
    <property type="entry name" value="IVS-encoded protein-like"/>
    <property type="match status" value="1"/>
</dbReference>
<proteinExistence type="predicted"/>
<evidence type="ECO:0000313" key="1">
    <source>
        <dbReference type="EMBL" id="KKT71679.1"/>
    </source>
</evidence>
<dbReference type="CDD" id="cd16377">
    <property type="entry name" value="23S_rRNA_IVP_like"/>
    <property type="match status" value="1"/>
</dbReference>
<dbReference type="AlphaFoldDB" id="A0A0G1MI93"/>